<reference evidence="1 2" key="1">
    <citation type="submission" date="2016-10" db="EMBL/GenBank/DDBJ databases">
        <authorList>
            <person name="de Groot N.N."/>
        </authorList>
    </citation>
    <scope>NUCLEOTIDE SEQUENCE [LARGE SCALE GENOMIC DNA]</scope>
    <source>
        <strain evidence="1 2">CGMCC 1.10267</strain>
    </source>
</reference>
<dbReference type="Gene3D" id="3.40.190.10">
    <property type="entry name" value="Periplasmic binding protein-like II"/>
    <property type="match status" value="2"/>
</dbReference>
<dbReference type="RefSeq" id="WP_176762701.1">
    <property type="nucleotide sequence ID" value="NZ_FNCS01000011.1"/>
</dbReference>
<organism evidence="1 2">
    <name type="scientific">Pelagibacterium luteolum</name>
    <dbReference type="NCBI Taxonomy" id="440168"/>
    <lineage>
        <taxon>Bacteria</taxon>
        <taxon>Pseudomonadati</taxon>
        <taxon>Pseudomonadota</taxon>
        <taxon>Alphaproteobacteria</taxon>
        <taxon>Hyphomicrobiales</taxon>
        <taxon>Devosiaceae</taxon>
        <taxon>Pelagibacterium</taxon>
    </lineage>
</organism>
<protein>
    <submittedName>
        <fullName evidence="1">Polar amino acid transport system substrate-binding protein</fullName>
    </submittedName>
</protein>
<keyword evidence="2" id="KW-1185">Reference proteome</keyword>
<name>A0A1G7XYI2_9HYPH</name>
<gene>
    <name evidence="1" type="ORF">SAMN04487974_11178</name>
</gene>
<accession>A0A1G7XYI2</accession>
<sequence length="296" mass="32575">MLFRSPLNPLHKTGRASVRIALVITSLIWMSLPSPAAIGQEDPVSRDMYDERLRNEGNSIAFCLRPIGPLASFEAELADQLGQVLLTEVRTYTVNERSFPVRPTIFDYIFGLTDEQMFIVMAEQCDVLLGMHLSTAAPPWVRLSRPYIVARMLGISDDPEVRTLADLRQTHRIGVQALAAGDAALTSYLRTLPADTIPQRVIFRDNRSLFEALSTEQVDVTLMWEGALMAGVDGDATGYHALDSLPFPVDAVRISAAVNVRDSFLGALIDEAIAALEADGTLAEMAVRHKILWPDA</sequence>
<proteinExistence type="predicted"/>
<evidence type="ECO:0000313" key="2">
    <source>
        <dbReference type="Proteomes" id="UP000199495"/>
    </source>
</evidence>
<dbReference type="AlphaFoldDB" id="A0A1G7XYI2"/>
<dbReference type="SUPFAM" id="SSF53850">
    <property type="entry name" value="Periplasmic binding protein-like II"/>
    <property type="match status" value="1"/>
</dbReference>
<evidence type="ECO:0000313" key="1">
    <source>
        <dbReference type="EMBL" id="SDG89163.1"/>
    </source>
</evidence>
<dbReference type="STRING" id="440168.SAMN04487974_11178"/>
<dbReference type="Proteomes" id="UP000199495">
    <property type="component" value="Unassembled WGS sequence"/>
</dbReference>
<dbReference type="EMBL" id="FNCS01000011">
    <property type="protein sequence ID" value="SDG89163.1"/>
    <property type="molecule type" value="Genomic_DNA"/>
</dbReference>